<feature type="coiled-coil region" evidence="1">
    <location>
        <begin position="79"/>
        <end position="106"/>
    </location>
</feature>
<comment type="caution">
    <text evidence="2">The sequence shown here is derived from an EMBL/GenBank/DDBJ whole genome shotgun (WGS) entry which is preliminary data.</text>
</comment>
<proteinExistence type="predicted"/>
<sequence length="114" mass="12989">YMTPDNTNVAESCHANINCNGKVLSLYNTILKISNSGKNQSIIAREKRLIKKTVEIDLIEDLSSQTSSSLNHQEYQLTLKECELAIKERELKLEKEKLELAKLRRELSLNGLND</sequence>
<accession>A0A9N9NK50</accession>
<dbReference type="EMBL" id="CAJVPY010012884">
    <property type="protein sequence ID" value="CAG8737154.1"/>
    <property type="molecule type" value="Genomic_DNA"/>
</dbReference>
<evidence type="ECO:0000313" key="2">
    <source>
        <dbReference type="EMBL" id="CAG8737154.1"/>
    </source>
</evidence>
<keyword evidence="3" id="KW-1185">Reference proteome</keyword>
<feature type="non-terminal residue" evidence="2">
    <location>
        <position position="114"/>
    </location>
</feature>
<protein>
    <submittedName>
        <fullName evidence="2">17106_t:CDS:1</fullName>
    </submittedName>
</protein>
<dbReference type="OrthoDB" id="2411665at2759"/>
<dbReference type="Proteomes" id="UP000789405">
    <property type="component" value="Unassembled WGS sequence"/>
</dbReference>
<evidence type="ECO:0000313" key="3">
    <source>
        <dbReference type="Proteomes" id="UP000789405"/>
    </source>
</evidence>
<keyword evidence="1" id="KW-0175">Coiled coil</keyword>
<dbReference type="AlphaFoldDB" id="A0A9N9NK50"/>
<reference evidence="2" key="1">
    <citation type="submission" date="2021-06" db="EMBL/GenBank/DDBJ databases">
        <authorList>
            <person name="Kallberg Y."/>
            <person name="Tangrot J."/>
            <person name="Rosling A."/>
        </authorList>
    </citation>
    <scope>NUCLEOTIDE SEQUENCE</scope>
    <source>
        <strain evidence="2">MA453B</strain>
    </source>
</reference>
<name>A0A9N9NK50_9GLOM</name>
<organism evidence="2 3">
    <name type="scientific">Dentiscutata erythropus</name>
    <dbReference type="NCBI Taxonomy" id="1348616"/>
    <lineage>
        <taxon>Eukaryota</taxon>
        <taxon>Fungi</taxon>
        <taxon>Fungi incertae sedis</taxon>
        <taxon>Mucoromycota</taxon>
        <taxon>Glomeromycotina</taxon>
        <taxon>Glomeromycetes</taxon>
        <taxon>Diversisporales</taxon>
        <taxon>Gigasporaceae</taxon>
        <taxon>Dentiscutata</taxon>
    </lineage>
</organism>
<evidence type="ECO:0000256" key="1">
    <source>
        <dbReference type="SAM" id="Coils"/>
    </source>
</evidence>
<gene>
    <name evidence="2" type="ORF">DERYTH_LOCUS15664</name>
</gene>